<keyword evidence="2" id="KW-1185">Reference proteome</keyword>
<reference evidence="1 2" key="1">
    <citation type="submission" date="2015-01" db="EMBL/GenBank/DDBJ databases">
        <title>Enhanced salinomycin production by adjusting the supply of polyketide extender units in Streptomyce albus DSM 41398.</title>
        <authorList>
            <person name="Lu C."/>
        </authorList>
    </citation>
    <scope>NUCLEOTIDE SEQUENCE [LARGE SCALE GENOMIC DNA]</scope>
    <source>
        <strain evidence="2">ATCC 21838 / DSM 41398 / FERM P-419 / JCM 4703 / NBRC 107858</strain>
    </source>
</reference>
<dbReference type="AlphaFoldDB" id="A0A0B5ES84"/>
<accession>A0A0B5ES84</accession>
<gene>
    <name evidence="1" type="ORF">SLNWT_4148</name>
</gene>
<organism evidence="1 2">
    <name type="scientific">Streptomyces albus (strain ATCC 21838 / DSM 41398 / FERM P-419 / JCM 4703 / NBRC 107858)</name>
    <dbReference type="NCBI Taxonomy" id="1081613"/>
    <lineage>
        <taxon>Bacteria</taxon>
        <taxon>Bacillati</taxon>
        <taxon>Actinomycetota</taxon>
        <taxon>Actinomycetes</taxon>
        <taxon>Kitasatosporales</taxon>
        <taxon>Streptomycetaceae</taxon>
        <taxon>Streptomyces</taxon>
    </lineage>
</organism>
<dbReference type="EMBL" id="CP010519">
    <property type="protein sequence ID" value="AJE84524.1"/>
    <property type="molecule type" value="Genomic_DNA"/>
</dbReference>
<proteinExistence type="predicted"/>
<sequence length="81" mass="9307">MLVKASVEDYYVEYHLKVDYVDSRGKVNSLDVHDPGEGVGIFRLSGILPPYRYTDYWGVDSDLEKPGLKLLTAKEKREKSR</sequence>
<evidence type="ECO:0000313" key="2">
    <source>
        <dbReference type="Proteomes" id="UP000031523"/>
    </source>
</evidence>
<dbReference type="KEGG" id="sals:SLNWT_4148"/>
<name>A0A0B5ES84_STRA4</name>
<evidence type="ECO:0000313" key="1">
    <source>
        <dbReference type="EMBL" id="AJE84524.1"/>
    </source>
</evidence>
<dbReference type="Proteomes" id="UP000031523">
    <property type="component" value="Chromosome"/>
</dbReference>
<protein>
    <submittedName>
        <fullName evidence="1">Uncharacterized protein</fullName>
    </submittedName>
</protein>